<evidence type="ECO:0000259" key="5">
    <source>
        <dbReference type="Pfam" id="PF02836"/>
    </source>
</evidence>
<reference evidence="8" key="1">
    <citation type="submission" date="2011-09" db="EMBL/GenBank/DDBJ databases">
        <title>Cloning and expression of glycosidase genes isolated from Microbacterium esteraromaticum.</title>
        <authorList>
            <person name="Quan L.-H."/>
            <person name="Yang D.-C."/>
        </authorList>
    </citation>
    <scope>NUCLEOTIDE SEQUENCE</scope>
    <source>
        <strain evidence="8">GS514</strain>
    </source>
</reference>
<proteinExistence type="inferred from homology"/>
<dbReference type="AlphaFoldDB" id="H9A6H2"/>
<keyword evidence="3" id="KW-0326">Glycosidase</keyword>
<evidence type="ECO:0000259" key="7">
    <source>
        <dbReference type="Pfam" id="PF18565"/>
    </source>
</evidence>
<evidence type="ECO:0000259" key="6">
    <source>
        <dbReference type="Pfam" id="PF16355"/>
    </source>
</evidence>
<feature type="domain" description="Glycoside hydrolase family 2" evidence="7">
    <location>
        <begin position="702"/>
        <end position="802"/>
    </location>
</feature>
<dbReference type="Gene3D" id="2.60.120.260">
    <property type="entry name" value="Galactose-binding domain-like"/>
    <property type="match status" value="1"/>
</dbReference>
<reference evidence="8" key="2">
    <citation type="journal article" date="2013" name="Antonie Van Leeuwenhoek">
        <title>Isolation and characterization of novel ginsenoside-hydrolyzing glycosidase from Microbacterium esteraromaticum that transforms ginsenoside Rb2 to rare ginsenoside 20(S)-Rg3.</title>
        <authorList>
            <person name="Quan L.H."/>
            <person name="Wang C."/>
            <person name="Jin Y."/>
            <person name="Wang T.R."/>
            <person name="Kim Y.J."/>
            <person name="Yang D.C."/>
        </authorList>
    </citation>
    <scope>NUCLEOTIDE SEQUENCE</scope>
    <source>
        <strain evidence="8">GS514</strain>
    </source>
</reference>
<keyword evidence="2" id="KW-0378">Hydrolase</keyword>
<dbReference type="InterPro" id="IPR040605">
    <property type="entry name" value="Glyco_hydro2_dom5"/>
</dbReference>
<dbReference type="SUPFAM" id="SSF49785">
    <property type="entry name" value="Galactose-binding domain-like"/>
    <property type="match status" value="1"/>
</dbReference>
<dbReference type="Gene3D" id="2.60.40.10">
    <property type="entry name" value="Immunoglobulins"/>
    <property type="match status" value="3"/>
</dbReference>
<feature type="domain" description="Glycoside hydrolase family 2 immunoglobulin-like beta-sandwich" evidence="4">
    <location>
        <begin position="160"/>
        <end position="265"/>
    </location>
</feature>
<dbReference type="SMR" id="H9A6H2"/>
<organism evidence="8">
    <name type="scientific">Microbacterium esteraromaticum</name>
    <dbReference type="NCBI Taxonomy" id="57043"/>
    <lineage>
        <taxon>Bacteria</taxon>
        <taxon>Bacillati</taxon>
        <taxon>Actinomycetota</taxon>
        <taxon>Actinomycetes</taxon>
        <taxon>Micrococcales</taxon>
        <taxon>Microbacteriaceae</taxon>
        <taxon>Microbacterium</taxon>
    </lineage>
</organism>
<dbReference type="InterPro" id="IPR017853">
    <property type="entry name" value="GH"/>
</dbReference>
<dbReference type="InterPro" id="IPR036156">
    <property type="entry name" value="Beta-gal/glucu_dom_sf"/>
</dbReference>
<accession>H9A6H2</accession>
<dbReference type="GO" id="GO:0005975">
    <property type="term" value="P:carbohydrate metabolic process"/>
    <property type="evidence" value="ECO:0007669"/>
    <property type="project" value="InterPro"/>
</dbReference>
<dbReference type="GO" id="GO:0004553">
    <property type="term" value="F:hydrolase activity, hydrolyzing O-glycosyl compounds"/>
    <property type="evidence" value="ECO:0007669"/>
    <property type="project" value="InterPro"/>
</dbReference>
<dbReference type="SUPFAM" id="SSF51445">
    <property type="entry name" value="(Trans)glycosidases"/>
    <property type="match status" value="1"/>
</dbReference>
<dbReference type="Pfam" id="PF16355">
    <property type="entry name" value="DUF4982"/>
    <property type="match status" value="1"/>
</dbReference>
<evidence type="ECO:0000313" key="8">
    <source>
        <dbReference type="EMBL" id="AFC90218.1"/>
    </source>
</evidence>
<dbReference type="Pfam" id="PF00703">
    <property type="entry name" value="Glyco_hydro_2"/>
    <property type="match status" value="1"/>
</dbReference>
<dbReference type="InterPro" id="IPR032311">
    <property type="entry name" value="DUF4982"/>
</dbReference>
<dbReference type="InterPro" id="IPR013783">
    <property type="entry name" value="Ig-like_fold"/>
</dbReference>
<dbReference type="InterPro" id="IPR006101">
    <property type="entry name" value="Glyco_hydro_2"/>
</dbReference>
<dbReference type="InterPro" id="IPR008979">
    <property type="entry name" value="Galactose-bd-like_sf"/>
</dbReference>
<evidence type="ECO:0000259" key="4">
    <source>
        <dbReference type="Pfam" id="PF00703"/>
    </source>
</evidence>
<dbReference type="EMBL" id="JN852950">
    <property type="protein sequence ID" value="AFC90218.1"/>
    <property type="molecule type" value="Genomic_DNA"/>
</dbReference>
<dbReference type="Gene3D" id="3.20.20.80">
    <property type="entry name" value="Glycosidases"/>
    <property type="match status" value="1"/>
</dbReference>
<protein>
    <submittedName>
        <fullName evidence="8">Bgp2</fullName>
    </submittedName>
</protein>
<evidence type="ECO:0000256" key="2">
    <source>
        <dbReference type="ARBA" id="ARBA00022801"/>
    </source>
</evidence>
<evidence type="ECO:0000256" key="1">
    <source>
        <dbReference type="ARBA" id="ARBA00007401"/>
    </source>
</evidence>
<dbReference type="PANTHER" id="PTHR42732">
    <property type="entry name" value="BETA-GALACTOSIDASE"/>
    <property type="match status" value="1"/>
</dbReference>
<dbReference type="SUPFAM" id="SSF49303">
    <property type="entry name" value="beta-Galactosidase/glucuronidase domain"/>
    <property type="match status" value="1"/>
</dbReference>
<gene>
    <name evidence="8" type="primary">bgp2</name>
</gene>
<feature type="domain" description="DUF4982" evidence="6">
    <location>
        <begin position="630"/>
        <end position="688"/>
    </location>
</feature>
<sequence>MRSLPLLTDWTVGPKRGLFDGMNPMIAAPAPVTLPHDAMLGMQRSADVPSAEHSGYFPGGAVEYTRTLDVNASDAESVHLLVLDGVYRDAMVFVNDEFAAQRPNGYARFAVRLDPFLRFDAPNVIRVEARAHHDSRWYSGLGIHRKVSLVTGPLVHIALDGVRVTTPEVDEQGALVQVETTVTNDSLHTRTVAATVTITAPDGTPVGEGIAPLTLLAGESGVARTRIWVTDPDRWSVENPALYRADVSVAGNGTEDSDSVTFGIRTLQLDVQHGLRINGVTVKLRGACIHHDNGILGARAIGRAEERRIEILKEAGFNAIRSSHNPLTPEMLDACDRLGMLVMDEAFDMWAEAKSPFDYSLSFPEWWERDIESLVAKDFNHPSVIFYSIGNEIPETGRPHGSRQGRLIADKVHTLDPTRYTTNSINPLVSVVKDLPAIGGGSAEPQDVNAAMADMGAMMAALVTSDLVTHRTEESFAAVDAAGLNYGDSRYASDATRFPNRVIIGTETFATRLHDAWPTILENNHVIGEFTWTGWDYLGEAGIGRVEYTERGGALVGTSGPFPWQLAWCGDIDITGHRRPASYFREIVYGLRGTPYIAVHKPRTDGLLPATGPWSWTDSVASWSWSVPTGTSVTVDVYSAADTVELFLNGTSLGTSPAGQEAGYCATFHVPFDQGELVAVAFTNGVETGRDVLRSGSGDVSLRAVAERTSISDSLDDLAYVQISLTDAEGIVWPDVDREIEVTVEGPAELIGLGNADPQTTASYLTTRHHTFDGRAQAILRPTGIGEIAVTVTADGDAPQRVQVTVSPS</sequence>
<evidence type="ECO:0000256" key="3">
    <source>
        <dbReference type="ARBA" id="ARBA00023295"/>
    </source>
</evidence>
<comment type="similarity">
    <text evidence="1">Belongs to the glycosyl hydrolase 2 family.</text>
</comment>
<dbReference type="InterPro" id="IPR006102">
    <property type="entry name" value="Ig-like_GH2"/>
</dbReference>
<feature type="domain" description="Glycoside hydrolase family 2 catalytic" evidence="5">
    <location>
        <begin position="275"/>
        <end position="422"/>
    </location>
</feature>
<dbReference type="InterPro" id="IPR051913">
    <property type="entry name" value="GH2_Domain-Containing"/>
</dbReference>
<dbReference type="Pfam" id="PF02836">
    <property type="entry name" value="Glyco_hydro_2_C"/>
    <property type="match status" value="1"/>
</dbReference>
<dbReference type="PANTHER" id="PTHR42732:SF1">
    <property type="entry name" value="BETA-MANNOSIDASE"/>
    <property type="match status" value="1"/>
</dbReference>
<name>H9A6H2_9MICO</name>
<dbReference type="InterPro" id="IPR006103">
    <property type="entry name" value="Glyco_hydro_2_cat"/>
</dbReference>
<dbReference type="Pfam" id="PF18565">
    <property type="entry name" value="Glyco_hydro2_C5"/>
    <property type="match status" value="1"/>
</dbReference>
<dbReference type="PRINTS" id="PR00132">
    <property type="entry name" value="GLHYDRLASE2"/>
</dbReference>